<gene>
    <name evidence="1" type="ORF">DU30_00380</name>
    <name evidence="2" type="ORF">DU67_07460</name>
</gene>
<dbReference type="RefSeq" id="WP_048046128.1">
    <property type="nucleotide sequence ID" value="NZ_JJPC01000074.1"/>
</dbReference>
<protein>
    <submittedName>
        <fullName evidence="2">Uncharacterized protein</fullName>
    </submittedName>
</protein>
<dbReference type="EMBL" id="JJPL01000078">
    <property type="protein sequence ID" value="KKG64495.1"/>
    <property type="molecule type" value="Genomic_DNA"/>
</dbReference>
<comment type="caution">
    <text evidence="2">The sequence shown here is derived from an EMBL/GenBank/DDBJ whole genome shotgun (WGS) entry which is preliminary data.</text>
</comment>
<reference evidence="3 4" key="1">
    <citation type="journal article" date="2015" name="ISME J.">
        <title>Genomic and phenotypic differentiation among Methanosarcina mazei populations from Columbia River sediment.</title>
        <authorList>
            <person name="Youngblut N.D."/>
            <person name="Wirth J.S."/>
            <person name="Henriksen J.R."/>
            <person name="Smith M."/>
            <person name="Simon H."/>
            <person name="Metcalf W.W."/>
            <person name="Whitaker R.J."/>
        </authorList>
    </citation>
    <scope>NUCLEOTIDE SEQUENCE [LARGE SCALE GENOMIC DNA]</scope>
    <source>
        <strain evidence="1 3">3.F.A.1B.1</strain>
        <strain evidence="2 4">3.F.T.2.1</strain>
    </source>
</reference>
<evidence type="ECO:0000313" key="2">
    <source>
        <dbReference type="EMBL" id="KKG64495.1"/>
    </source>
</evidence>
<dbReference type="Proteomes" id="UP000034298">
    <property type="component" value="Unassembled WGS sequence"/>
</dbReference>
<evidence type="ECO:0000313" key="1">
    <source>
        <dbReference type="EMBL" id="KKG34637.1"/>
    </source>
</evidence>
<name>A0A0F8J6C9_METMZ</name>
<proteinExistence type="predicted"/>
<dbReference type="AlphaFoldDB" id="A0A0F8J6C9"/>
<dbReference type="EMBL" id="JJPC01000074">
    <property type="protein sequence ID" value="KKG34637.1"/>
    <property type="molecule type" value="Genomic_DNA"/>
</dbReference>
<accession>A0A0F8J6C9</accession>
<dbReference type="Proteomes" id="UP000034424">
    <property type="component" value="Unassembled WGS sequence"/>
</dbReference>
<sequence length="308" mass="36894">MYLGALFIPTDYKTEVLNKLNDLRCVENHHWNNSESDCPEGCRYHKENNTEIHFKEIHRSSARYMVAKNWISFFSKEACQKHRKMLYCNIIGINLSNISYREFGSVKTELNIYNRFYRTLLMSGLNYFFKEYSNIVINSIFHDRGSQEYHEFFPWQPIQQTESKIDRLSIYCDEIKFIDSDHRESKSEESHFIQFIDLILGATFSTIHNSSSNQRKKDVCDLFKPTLRKLLDRGKNTDGQMIGDYYKSNYYRTYQISFFPKNKMTYEEVITYLNLEGSIQKKEKSHVDNFYYSRIIGSQKQQTLEKWF</sequence>
<organism evidence="2 4">
    <name type="scientific">Methanosarcina mazei</name>
    <name type="common">Methanosarcina frisia</name>
    <dbReference type="NCBI Taxonomy" id="2209"/>
    <lineage>
        <taxon>Archaea</taxon>
        <taxon>Methanobacteriati</taxon>
        <taxon>Methanobacteriota</taxon>
        <taxon>Stenosarchaea group</taxon>
        <taxon>Methanomicrobia</taxon>
        <taxon>Methanosarcinales</taxon>
        <taxon>Methanosarcinaceae</taxon>
        <taxon>Methanosarcina</taxon>
    </lineage>
</organism>
<evidence type="ECO:0000313" key="3">
    <source>
        <dbReference type="Proteomes" id="UP000034298"/>
    </source>
</evidence>
<dbReference type="PATRIC" id="fig|2209.62.peg.81"/>
<evidence type="ECO:0000313" key="4">
    <source>
        <dbReference type="Proteomes" id="UP000034424"/>
    </source>
</evidence>